<keyword evidence="1" id="KW-0472">Membrane</keyword>
<dbReference type="KEGG" id="gce:KYE46_13360"/>
<organism evidence="2 3">
    <name type="scientific">Gymnodinialimonas ceratoperidinii</name>
    <dbReference type="NCBI Taxonomy" id="2856823"/>
    <lineage>
        <taxon>Bacteria</taxon>
        <taxon>Pseudomonadati</taxon>
        <taxon>Pseudomonadota</taxon>
        <taxon>Alphaproteobacteria</taxon>
        <taxon>Rhodobacterales</taxon>
        <taxon>Paracoccaceae</taxon>
        <taxon>Gymnodinialimonas</taxon>
    </lineage>
</organism>
<evidence type="ECO:0000256" key="1">
    <source>
        <dbReference type="SAM" id="Phobius"/>
    </source>
</evidence>
<dbReference type="AlphaFoldDB" id="A0A8F6TUF3"/>
<dbReference type="RefSeq" id="WP_219001110.1">
    <property type="nucleotide sequence ID" value="NZ_CP079194.1"/>
</dbReference>
<keyword evidence="1" id="KW-0812">Transmembrane</keyword>
<accession>A0A8F6TUF3</accession>
<feature type="transmembrane region" description="Helical" evidence="1">
    <location>
        <begin position="43"/>
        <end position="64"/>
    </location>
</feature>
<reference evidence="2 3" key="1">
    <citation type="submission" date="2021-07" db="EMBL/GenBank/DDBJ databases">
        <title>A novel Jannaschia species isolated from marine dinoflagellate Ceratoperidinium margalefii.</title>
        <authorList>
            <person name="Jiang Y."/>
            <person name="Li Z."/>
        </authorList>
    </citation>
    <scope>NUCLEOTIDE SEQUENCE [LARGE SCALE GENOMIC DNA]</scope>
    <source>
        <strain evidence="2 3">J12C1-MA-4</strain>
    </source>
</reference>
<feature type="transmembrane region" description="Helical" evidence="1">
    <location>
        <begin position="114"/>
        <end position="137"/>
    </location>
</feature>
<protein>
    <submittedName>
        <fullName evidence="2">Uncharacterized protein</fullName>
    </submittedName>
</protein>
<name>A0A8F6TUF3_9RHOB</name>
<gene>
    <name evidence="2" type="ORF">KYE46_13360</name>
</gene>
<feature type="transmembrane region" description="Helical" evidence="1">
    <location>
        <begin position="76"/>
        <end position="94"/>
    </location>
</feature>
<dbReference type="EMBL" id="CP079194">
    <property type="protein sequence ID" value="QXT38915.1"/>
    <property type="molecule type" value="Genomic_DNA"/>
</dbReference>
<evidence type="ECO:0000313" key="2">
    <source>
        <dbReference type="EMBL" id="QXT38915.1"/>
    </source>
</evidence>
<keyword evidence="1" id="KW-1133">Transmembrane helix</keyword>
<dbReference type="Proteomes" id="UP000825009">
    <property type="component" value="Chromosome"/>
</dbReference>
<sequence length="149" mass="17192">MIPTLSGRLQTRIFLFLVIGLPITILFGMAQAGWRWDWSVVQIYLWFLCAVVGMGLLFDPLYIFAQSLRWERDWPFAFQAFFSWVEFGVVYFLARAGLVPFLPETAFQSLGTPALHFALVFVPSFLVLLGPMQVLFLRWRFKGGQFGKL</sequence>
<evidence type="ECO:0000313" key="3">
    <source>
        <dbReference type="Proteomes" id="UP000825009"/>
    </source>
</evidence>
<keyword evidence="3" id="KW-1185">Reference proteome</keyword>
<proteinExistence type="predicted"/>
<feature type="transmembrane region" description="Helical" evidence="1">
    <location>
        <begin position="12"/>
        <end position="31"/>
    </location>
</feature>